<accession>A0A0E9V9Y8</accession>
<dbReference type="EMBL" id="GBXM01033720">
    <property type="protein sequence ID" value="JAH74857.1"/>
    <property type="molecule type" value="Transcribed_RNA"/>
</dbReference>
<sequence length="20" mass="2318">MDLITQWLLFGLKKIPAAQM</sequence>
<protein>
    <submittedName>
        <fullName evidence="1">Uncharacterized protein</fullName>
    </submittedName>
</protein>
<proteinExistence type="predicted"/>
<reference evidence="1" key="2">
    <citation type="journal article" date="2015" name="Fish Shellfish Immunol.">
        <title>Early steps in the European eel (Anguilla anguilla)-Vibrio vulnificus interaction in the gills: Role of the RtxA13 toxin.</title>
        <authorList>
            <person name="Callol A."/>
            <person name="Pajuelo D."/>
            <person name="Ebbesson L."/>
            <person name="Teles M."/>
            <person name="MacKenzie S."/>
            <person name="Amaro C."/>
        </authorList>
    </citation>
    <scope>NUCLEOTIDE SEQUENCE</scope>
</reference>
<organism evidence="1">
    <name type="scientific">Anguilla anguilla</name>
    <name type="common">European freshwater eel</name>
    <name type="synonym">Muraena anguilla</name>
    <dbReference type="NCBI Taxonomy" id="7936"/>
    <lineage>
        <taxon>Eukaryota</taxon>
        <taxon>Metazoa</taxon>
        <taxon>Chordata</taxon>
        <taxon>Craniata</taxon>
        <taxon>Vertebrata</taxon>
        <taxon>Euteleostomi</taxon>
        <taxon>Actinopterygii</taxon>
        <taxon>Neopterygii</taxon>
        <taxon>Teleostei</taxon>
        <taxon>Anguilliformes</taxon>
        <taxon>Anguillidae</taxon>
        <taxon>Anguilla</taxon>
    </lineage>
</organism>
<name>A0A0E9V9Y8_ANGAN</name>
<reference evidence="1" key="1">
    <citation type="submission" date="2014-11" db="EMBL/GenBank/DDBJ databases">
        <authorList>
            <person name="Amaro Gonzalez C."/>
        </authorList>
    </citation>
    <scope>NUCLEOTIDE SEQUENCE</scope>
</reference>
<dbReference type="AlphaFoldDB" id="A0A0E9V9Y8"/>
<evidence type="ECO:0000313" key="1">
    <source>
        <dbReference type="EMBL" id="JAH74857.1"/>
    </source>
</evidence>